<dbReference type="InterPro" id="IPR032819">
    <property type="entry name" value="TruB_C"/>
</dbReference>
<keyword evidence="3 5" id="KW-0819">tRNA processing</keyword>
<evidence type="ECO:0000259" key="6">
    <source>
        <dbReference type="Pfam" id="PF01509"/>
    </source>
</evidence>
<evidence type="ECO:0000256" key="3">
    <source>
        <dbReference type="ARBA" id="ARBA00022694"/>
    </source>
</evidence>
<dbReference type="PANTHER" id="PTHR13767:SF2">
    <property type="entry name" value="PSEUDOURIDYLATE SYNTHASE TRUB1"/>
    <property type="match status" value="1"/>
</dbReference>
<dbReference type="RefSeq" id="WP_342759747.1">
    <property type="nucleotide sequence ID" value="NZ_CP146256.1"/>
</dbReference>
<feature type="domain" description="tRNA pseudouridylate synthase B C-terminal" evidence="7">
    <location>
        <begin position="172"/>
        <end position="230"/>
    </location>
</feature>
<dbReference type="InterPro" id="IPR020103">
    <property type="entry name" value="PsdUridine_synth_cat_dom_sf"/>
</dbReference>
<accession>A0ABZ3F2Y6</accession>
<keyword evidence="9" id="KW-1185">Reference proteome</keyword>
<dbReference type="Pfam" id="PF16198">
    <property type="entry name" value="TruB_C_2"/>
    <property type="match status" value="1"/>
</dbReference>
<dbReference type="GO" id="GO:0160148">
    <property type="term" value="F:tRNA pseudouridine(55) synthase activity"/>
    <property type="evidence" value="ECO:0007669"/>
    <property type="project" value="UniProtKB-EC"/>
</dbReference>
<organism evidence="8 9">
    <name type="scientific">Kineothrix sedimenti</name>
    <dbReference type="NCBI Taxonomy" id="3123317"/>
    <lineage>
        <taxon>Bacteria</taxon>
        <taxon>Bacillati</taxon>
        <taxon>Bacillota</taxon>
        <taxon>Clostridia</taxon>
        <taxon>Lachnospirales</taxon>
        <taxon>Lachnospiraceae</taxon>
        <taxon>Kineothrix</taxon>
    </lineage>
</organism>
<keyword evidence="4 5" id="KW-0413">Isomerase</keyword>
<proteinExistence type="inferred from homology"/>
<feature type="active site" description="Nucleophile" evidence="5">
    <location>
        <position position="39"/>
    </location>
</feature>
<evidence type="ECO:0000313" key="9">
    <source>
        <dbReference type="Proteomes" id="UP001451571"/>
    </source>
</evidence>
<dbReference type="HAMAP" id="MF_01080">
    <property type="entry name" value="TruB_bact"/>
    <property type="match status" value="1"/>
</dbReference>
<evidence type="ECO:0000256" key="5">
    <source>
        <dbReference type="HAMAP-Rule" id="MF_01080"/>
    </source>
</evidence>
<evidence type="ECO:0000256" key="2">
    <source>
        <dbReference type="ARBA" id="ARBA00005642"/>
    </source>
</evidence>
<dbReference type="NCBIfam" id="TIGR00431">
    <property type="entry name" value="TruB"/>
    <property type="match status" value="1"/>
</dbReference>
<dbReference type="Proteomes" id="UP001451571">
    <property type="component" value="Chromosome"/>
</dbReference>
<evidence type="ECO:0000256" key="4">
    <source>
        <dbReference type="ARBA" id="ARBA00023235"/>
    </source>
</evidence>
<dbReference type="SUPFAM" id="SSF55120">
    <property type="entry name" value="Pseudouridine synthase"/>
    <property type="match status" value="1"/>
</dbReference>
<dbReference type="CDD" id="cd02573">
    <property type="entry name" value="PseudoU_synth_EcTruB"/>
    <property type="match status" value="1"/>
</dbReference>
<name>A0ABZ3F2Y6_9FIRM</name>
<dbReference type="InterPro" id="IPR002501">
    <property type="entry name" value="PsdUridine_synth_N"/>
</dbReference>
<dbReference type="InterPro" id="IPR014780">
    <property type="entry name" value="tRNA_psdUridine_synth_TruB"/>
</dbReference>
<dbReference type="Pfam" id="PF01509">
    <property type="entry name" value="TruB_N"/>
    <property type="match status" value="1"/>
</dbReference>
<comment type="function">
    <text evidence="5">Responsible for synthesis of pseudouridine from uracil-55 in the psi GC loop of transfer RNAs.</text>
</comment>
<gene>
    <name evidence="5 8" type="primary">truB</name>
    <name evidence="8" type="ORF">V6984_10580</name>
</gene>
<dbReference type="EMBL" id="CP146256">
    <property type="protein sequence ID" value="XAH76174.1"/>
    <property type="molecule type" value="Genomic_DNA"/>
</dbReference>
<dbReference type="EC" id="5.4.99.25" evidence="5"/>
<comment type="similarity">
    <text evidence="2 5">Belongs to the pseudouridine synthase TruB family. Type 1 subfamily.</text>
</comment>
<dbReference type="PANTHER" id="PTHR13767">
    <property type="entry name" value="TRNA-PSEUDOURIDINE SYNTHASE"/>
    <property type="match status" value="1"/>
</dbReference>
<evidence type="ECO:0000256" key="1">
    <source>
        <dbReference type="ARBA" id="ARBA00000385"/>
    </source>
</evidence>
<reference evidence="8 9" key="1">
    <citation type="submission" date="2024-02" db="EMBL/GenBank/DDBJ databases">
        <title>Bacterial strain from lacustrine sediment.</title>
        <authorList>
            <person name="Petit C."/>
            <person name="Fadhlaoui K."/>
        </authorList>
    </citation>
    <scope>NUCLEOTIDE SEQUENCE [LARGE SCALE GENOMIC DNA]</scope>
    <source>
        <strain evidence="8 9">IPX-CK</strain>
    </source>
</reference>
<evidence type="ECO:0000259" key="7">
    <source>
        <dbReference type="Pfam" id="PF16198"/>
    </source>
</evidence>
<sequence length="300" mass="33183">MYNGIINVYKEAGFTSHDVVAKLRGILKQKKIGHTGTLDPDAVGVLPVCLGSATKLCDMLTDKSKEYRTEFLLGKITDTQDISGKVLSEREVDVTALQVQEAVLSFVGAYDQVPPMYSAIKVDGKKLYQLAREGREIERKARSVHIDYITINSIELPKVAMTVGCSKGTYIRTLCHDIGQKSGCGAVMTHLERTRAGGFVLADSMTLGDIEKAAVQGTVGKYILPVDAVFKDYKAVMVEEKFKKLIDNGNSFYAGMLTETGAYGDEEPVRVYGCEGKFYGIYEYCSRDERFTPVKMFLEK</sequence>
<comment type="catalytic activity">
    <reaction evidence="1 5">
        <text>uridine(55) in tRNA = pseudouridine(55) in tRNA</text>
        <dbReference type="Rhea" id="RHEA:42532"/>
        <dbReference type="Rhea" id="RHEA-COMP:10101"/>
        <dbReference type="Rhea" id="RHEA-COMP:10102"/>
        <dbReference type="ChEBI" id="CHEBI:65314"/>
        <dbReference type="ChEBI" id="CHEBI:65315"/>
        <dbReference type="EC" id="5.4.99.25"/>
    </reaction>
</comment>
<dbReference type="Gene3D" id="3.30.2350.10">
    <property type="entry name" value="Pseudouridine synthase"/>
    <property type="match status" value="1"/>
</dbReference>
<protein>
    <recommendedName>
        <fullName evidence="5">tRNA pseudouridine synthase B</fullName>
        <ecNumber evidence="5">5.4.99.25</ecNumber>
    </recommendedName>
    <alternativeName>
        <fullName evidence="5">tRNA pseudouridine(55) synthase</fullName>
        <shortName evidence="5">Psi55 synthase</shortName>
    </alternativeName>
    <alternativeName>
        <fullName evidence="5">tRNA pseudouridylate synthase</fullName>
    </alternativeName>
    <alternativeName>
        <fullName evidence="5">tRNA-uridine isomerase</fullName>
    </alternativeName>
</protein>
<feature type="domain" description="Pseudouridine synthase II N-terminal" evidence="6">
    <location>
        <begin position="24"/>
        <end position="171"/>
    </location>
</feature>
<evidence type="ECO:0000313" key="8">
    <source>
        <dbReference type="EMBL" id="XAH76174.1"/>
    </source>
</evidence>